<evidence type="ECO:0000313" key="2">
    <source>
        <dbReference type="Proteomes" id="UP001196413"/>
    </source>
</evidence>
<sequence>MCTAKWMKLVFRNNEQTETYSTSWSSLASIDVMKCLKQQQRVFSGTNSGLSANSRPRCYLRGGEFREQISFLCRTYFA</sequence>
<comment type="caution">
    <text evidence="1">The sequence shown here is derived from an EMBL/GenBank/DDBJ whole genome shotgun (WGS) entry which is preliminary data.</text>
</comment>
<reference evidence="1" key="1">
    <citation type="submission" date="2021-06" db="EMBL/GenBank/DDBJ databases">
        <title>Parelaphostrongylus tenuis whole genome reference sequence.</title>
        <authorList>
            <person name="Garwood T.J."/>
            <person name="Larsen P.A."/>
            <person name="Fountain-Jones N.M."/>
            <person name="Garbe J.R."/>
            <person name="Macchietto M.G."/>
            <person name="Kania S.A."/>
            <person name="Gerhold R.W."/>
            <person name="Richards J.E."/>
            <person name="Wolf T.M."/>
        </authorList>
    </citation>
    <scope>NUCLEOTIDE SEQUENCE</scope>
    <source>
        <strain evidence="1">MNPRO001-30</strain>
        <tissue evidence="1">Meninges</tissue>
    </source>
</reference>
<protein>
    <submittedName>
        <fullName evidence="1">Uncharacterized protein</fullName>
    </submittedName>
</protein>
<dbReference type="Proteomes" id="UP001196413">
    <property type="component" value="Unassembled WGS sequence"/>
</dbReference>
<keyword evidence="2" id="KW-1185">Reference proteome</keyword>
<dbReference type="EMBL" id="JAHQIW010007394">
    <property type="protein sequence ID" value="KAJ1374093.1"/>
    <property type="molecule type" value="Genomic_DNA"/>
</dbReference>
<organism evidence="1 2">
    <name type="scientific">Parelaphostrongylus tenuis</name>
    <name type="common">Meningeal worm</name>
    <dbReference type="NCBI Taxonomy" id="148309"/>
    <lineage>
        <taxon>Eukaryota</taxon>
        <taxon>Metazoa</taxon>
        <taxon>Ecdysozoa</taxon>
        <taxon>Nematoda</taxon>
        <taxon>Chromadorea</taxon>
        <taxon>Rhabditida</taxon>
        <taxon>Rhabditina</taxon>
        <taxon>Rhabditomorpha</taxon>
        <taxon>Strongyloidea</taxon>
        <taxon>Metastrongylidae</taxon>
        <taxon>Parelaphostrongylus</taxon>
    </lineage>
</organism>
<name>A0AAD5WLV3_PARTN</name>
<evidence type="ECO:0000313" key="1">
    <source>
        <dbReference type="EMBL" id="KAJ1374093.1"/>
    </source>
</evidence>
<dbReference type="AlphaFoldDB" id="A0AAD5WLV3"/>
<proteinExistence type="predicted"/>
<gene>
    <name evidence="1" type="ORF">KIN20_036691</name>
</gene>
<accession>A0AAD5WLV3</accession>